<evidence type="ECO:0000256" key="1">
    <source>
        <dbReference type="ARBA" id="ARBA00005536"/>
    </source>
</evidence>
<dbReference type="PANTHER" id="PTHR12161:SF55">
    <property type="entry name" value="REGULATOR OF VPS4 ACTIVITY IN THE MVB PATHWAY PROTEIN"/>
    <property type="match status" value="1"/>
</dbReference>
<dbReference type="Proteomes" id="UP000734854">
    <property type="component" value="Unassembled WGS sequence"/>
</dbReference>
<dbReference type="InterPro" id="IPR005061">
    <property type="entry name" value="Ist1"/>
</dbReference>
<protein>
    <submittedName>
        <fullName evidence="2">Uncharacterized protein</fullName>
    </submittedName>
</protein>
<dbReference type="PANTHER" id="PTHR12161">
    <property type="entry name" value="IST1 FAMILY MEMBER"/>
    <property type="match status" value="1"/>
</dbReference>
<comment type="caution">
    <text evidence="2">The sequence shown here is derived from an EMBL/GenBank/DDBJ whole genome shotgun (WGS) entry which is preliminary data.</text>
</comment>
<dbReference type="EMBL" id="JACMSC010000001">
    <property type="protein sequence ID" value="KAG6538180.1"/>
    <property type="molecule type" value="Genomic_DNA"/>
</dbReference>
<evidence type="ECO:0000313" key="2">
    <source>
        <dbReference type="EMBL" id="KAG6538180.1"/>
    </source>
</evidence>
<reference evidence="2 3" key="1">
    <citation type="submission" date="2020-08" db="EMBL/GenBank/DDBJ databases">
        <title>Plant Genome Project.</title>
        <authorList>
            <person name="Zhang R.-G."/>
        </authorList>
    </citation>
    <scope>NUCLEOTIDE SEQUENCE [LARGE SCALE GENOMIC DNA]</scope>
    <source>
        <tissue evidence="2">Rhizome</tissue>
    </source>
</reference>
<dbReference type="Gene3D" id="1.20.1260.60">
    <property type="entry name" value="Vacuolar protein sorting-associated protein Ist1"/>
    <property type="match status" value="1"/>
</dbReference>
<evidence type="ECO:0000313" key="3">
    <source>
        <dbReference type="Proteomes" id="UP000734854"/>
    </source>
</evidence>
<comment type="similarity">
    <text evidence="1">Belongs to the IST1 family.</text>
</comment>
<dbReference type="GO" id="GO:0015031">
    <property type="term" value="P:protein transport"/>
    <property type="evidence" value="ECO:0007669"/>
    <property type="project" value="InterPro"/>
</dbReference>
<accession>A0A8J5ID24</accession>
<keyword evidence="3" id="KW-1185">Reference proteome</keyword>
<dbReference type="InterPro" id="IPR042277">
    <property type="entry name" value="IST1-like"/>
</dbReference>
<proteinExistence type="inferred from homology"/>
<name>A0A8J5ID24_ZINOF</name>
<dbReference type="AlphaFoldDB" id="A0A8J5ID24"/>
<dbReference type="Pfam" id="PF03398">
    <property type="entry name" value="Ist1"/>
    <property type="match status" value="1"/>
</dbReference>
<gene>
    <name evidence="2" type="ORF">ZIOFF_003292</name>
</gene>
<sequence>MRYLPLSQVFSSSVPCVCPSGSSSIVSKKVNARMTGESTGGGEEAGWKDKPSDVEPVGMCNCCTVLQIAVVLVGMQFDAILFLRMASVSLAGFGFHCKYLFRLEIEGIDPHALIGLECKAINSHDCLSIQLNDFCGYQLLTEPFQVLWPIDDDWETVITHQGDRCRRKKRALSRRLLASRSSINQSTIGAVKKLMGAEFSSILLRRFDSSKWLVSLPSALLFLSPLFSLQNLELRSIVWVLCSKAEARMAIARIKLLRNKREAQVRQMRRDVALLLESGRDETARIRVRTWFEEFPQRNTLLQVFYLYRDHEVMLVEHVIREQNVMAANDIIELFCELIVARLPIIAKQRDCPQDLKEGISSLIYASPRCSDIPELSRILLIFEKKYGKAFVSAATELRPKSEVNCLFPCPTSKNWKSPTQV</sequence>
<organism evidence="2 3">
    <name type="scientific">Zingiber officinale</name>
    <name type="common">Ginger</name>
    <name type="synonym">Amomum zingiber</name>
    <dbReference type="NCBI Taxonomy" id="94328"/>
    <lineage>
        <taxon>Eukaryota</taxon>
        <taxon>Viridiplantae</taxon>
        <taxon>Streptophyta</taxon>
        <taxon>Embryophyta</taxon>
        <taxon>Tracheophyta</taxon>
        <taxon>Spermatophyta</taxon>
        <taxon>Magnoliopsida</taxon>
        <taxon>Liliopsida</taxon>
        <taxon>Zingiberales</taxon>
        <taxon>Zingiberaceae</taxon>
        <taxon>Zingiber</taxon>
    </lineage>
</organism>